<dbReference type="EMBL" id="PEBD01000011">
    <property type="protein sequence ID" value="PHV64892.1"/>
    <property type="molecule type" value="Genomic_DNA"/>
</dbReference>
<evidence type="ECO:0000313" key="5">
    <source>
        <dbReference type="EMBL" id="PHV64892.1"/>
    </source>
</evidence>
<dbReference type="InterPro" id="IPR020946">
    <property type="entry name" value="Flavin_mOase-like"/>
</dbReference>
<name>A0A2G3PIE7_WILMA</name>
<dbReference type="GO" id="GO:0050661">
    <property type="term" value="F:NADP binding"/>
    <property type="evidence" value="ECO:0007669"/>
    <property type="project" value="InterPro"/>
</dbReference>
<comment type="similarity">
    <text evidence="1">Belongs to the FAD-binding monooxygenase family.</text>
</comment>
<dbReference type="Gene3D" id="3.50.50.60">
    <property type="entry name" value="FAD/NAD(P)-binding domain"/>
    <property type="match status" value="2"/>
</dbReference>
<dbReference type="SUPFAM" id="SSF51905">
    <property type="entry name" value="FAD/NAD(P)-binding domain"/>
    <property type="match status" value="2"/>
</dbReference>
<keyword evidence="4" id="KW-0560">Oxidoreductase</keyword>
<evidence type="ECO:0000313" key="6">
    <source>
        <dbReference type="Proteomes" id="UP000225108"/>
    </source>
</evidence>
<dbReference type="InterPro" id="IPR051209">
    <property type="entry name" value="FAD-bind_Monooxygenase_sf"/>
</dbReference>
<dbReference type="Proteomes" id="UP000225108">
    <property type="component" value="Unassembled WGS sequence"/>
</dbReference>
<sequence>MKQPLKVAVVGAGMSGLFLGYHLKQAGHEFTIFEKRNAVGGTWDANTYPGLHVDVLTRNYEFSFARAQHWTKRYAPGTEVRKYLADFAKDAGLLDHIRFNTEITAASWDDGVWNVTLADGSTDIFDIVVSATGFLRVPNRPTVPGVESFAGKSFHSSQWDHSVDLNDKSLRVGVVGTGSSGVQIVTALGEKGLDVTHFIRSPQWMQVKPNPRYTRLEKLVLRIPPLAKRYDQRMAEQRIKTDGNETWRLVPGPDREEMKARFLAMLEREIPDPELRAKFTPTEPLGVKRIAKTPNYYRVAQQDNVHPVFGGVSKVVPEGIVDDKGTLHELDVIVWATGFDAHAYMRPMNLTGPQGRTIDDAWRDGVNAFRGIAVTGFPNFFMLCGPFAPINSITIPTTLTHEVGYLMRLLEVIRRTEKGYAPTAEATEEFLAEVRKALPDTTYSEGKNWYSQKVGTPIIWPFTRQKHEEQYKELKMTDFDTFEMAPVRGNKPDRVV</sequence>
<evidence type="ECO:0000256" key="3">
    <source>
        <dbReference type="ARBA" id="ARBA00022827"/>
    </source>
</evidence>
<keyword evidence="2" id="KW-0285">Flavoprotein</keyword>
<accession>A0A2G3PIE7</accession>
<dbReference type="PRINTS" id="PR00419">
    <property type="entry name" value="ADXRDTASE"/>
</dbReference>
<proteinExistence type="inferred from homology"/>
<dbReference type="InterPro" id="IPR036188">
    <property type="entry name" value="FAD/NAD-bd_sf"/>
</dbReference>
<protein>
    <submittedName>
        <fullName evidence="5">Monooxygenase</fullName>
    </submittedName>
</protein>
<dbReference type="Pfam" id="PF00743">
    <property type="entry name" value="FMO-like"/>
    <property type="match status" value="1"/>
</dbReference>
<evidence type="ECO:0000256" key="4">
    <source>
        <dbReference type="ARBA" id="ARBA00023002"/>
    </source>
</evidence>
<dbReference type="PANTHER" id="PTHR42877">
    <property type="entry name" value="L-ORNITHINE N(5)-MONOOXYGENASE-RELATED"/>
    <property type="match status" value="1"/>
</dbReference>
<dbReference type="PANTHER" id="PTHR42877:SF4">
    <property type="entry name" value="FAD_NAD(P)-BINDING DOMAIN-CONTAINING PROTEIN-RELATED"/>
    <property type="match status" value="1"/>
</dbReference>
<comment type="caution">
    <text evidence="5">The sequence shown here is derived from an EMBL/GenBank/DDBJ whole genome shotgun (WGS) entry which is preliminary data.</text>
</comment>
<dbReference type="AlphaFoldDB" id="A0A2G3PIE7"/>
<evidence type="ECO:0000256" key="2">
    <source>
        <dbReference type="ARBA" id="ARBA00022630"/>
    </source>
</evidence>
<dbReference type="GO" id="GO:0050660">
    <property type="term" value="F:flavin adenine dinucleotide binding"/>
    <property type="evidence" value="ECO:0007669"/>
    <property type="project" value="InterPro"/>
</dbReference>
<keyword evidence="3" id="KW-0274">FAD</keyword>
<dbReference type="GO" id="GO:0004499">
    <property type="term" value="F:N,N-dimethylaniline monooxygenase activity"/>
    <property type="evidence" value="ECO:0007669"/>
    <property type="project" value="InterPro"/>
</dbReference>
<evidence type="ECO:0000256" key="1">
    <source>
        <dbReference type="ARBA" id="ARBA00010139"/>
    </source>
</evidence>
<organism evidence="5 6">
    <name type="scientific">Williamsia marianensis</name>
    <dbReference type="NCBI Taxonomy" id="85044"/>
    <lineage>
        <taxon>Bacteria</taxon>
        <taxon>Bacillati</taxon>
        <taxon>Actinomycetota</taxon>
        <taxon>Actinomycetes</taxon>
        <taxon>Mycobacteriales</taxon>
        <taxon>Nocardiaceae</taxon>
        <taxon>Williamsia</taxon>
    </lineage>
</organism>
<dbReference type="RefSeq" id="WP_099384736.1">
    <property type="nucleotide sequence ID" value="NZ_PEBD01000011.1"/>
</dbReference>
<keyword evidence="5" id="KW-0503">Monooxygenase</keyword>
<reference evidence="5 6" key="1">
    <citation type="submission" date="2017-10" db="EMBL/GenBank/DDBJ databases">
        <title>The draft genome sequence of Williamsia sp. BULT 1.1 isolated from the semi-arid grassland soils from South Africa.</title>
        <authorList>
            <person name="Kabwe M.H."/>
            <person name="Govender N."/>
            <person name="Mutseka Lunga P."/>
            <person name="Vikram S."/>
            <person name="Makhalanyane T.P."/>
        </authorList>
    </citation>
    <scope>NUCLEOTIDE SEQUENCE [LARGE SCALE GENOMIC DNA]</scope>
    <source>
        <strain evidence="5 6">BULT 1.1</strain>
    </source>
</reference>
<gene>
    <name evidence="5" type="ORF">CSW57_21740</name>
</gene>